<keyword evidence="2" id="KW-1185">Reference proteome</keyword>
<proteinExistence type="predicted"/>
<gene>
    <name evidence="1" type="ORF">JZM24_02365</name>
</gene>
<reference evidence="1 2" key="1">
    <citation type="journal article" date="2021" name="Genome Biol. Evol.">
        <title>The evolution of interdependence in a four-way mealybug symbiosis.</title>
        <authorList>
            <person name="Garber A.I."/>
            <person name="Kupper M."/>
            <person name="Laetsch D.R."/>
            <person name="Weldon S.R."/>
            <person name="Ladinsky M.S."/>
            <person name="Bjorkman P.J."/>
            <person name="McCutcheon J.P."/>
        </authorList>
    </citation>
    <scope>NUCLEOTIDE SEQUENCE [LARGE SCALE GENOMIC DNA]</scope>
    <source>
        <strain evidence="1">SOD</strain>
    </source>
</reference>
<organism evidence="1 2">
    <name type="scientific">Candidatus Sodalis endolongispinus</name>
    <dbReference type="NCBI Taxonomy" id="2812662"/>
    <lineage>
        <taxon>Bacteria</taxon>
        <taxon>Pseudomonadati</taxon>
        <taxon>Pseudomonadota</taxon>
        <taxon>Gammaproteobacteria</taxon>
        <taxon>Enterobacterales</taxon>
        <taxon>Bruguierivoracaceae</taxon>
        <taxon>Sodalis</taxon>
    </lineage>
</organism>
<evidence type="ECO:0000313" key="1">
    <source>
        <dbReference type="EMBL" id="MBT9431287.1"/>
    </source>
</evidence>
<comment type="caution">
    <text evidence="1">The sequence shown here is derived from an EMBL/GenBank/DDBJ whole genome shotgun (WGS) entry which is preliminary data.</text>
</comment>
<evidence type="ECO:0000313" key="2">
    <source>
        <dbReference type="Proteomes" id="UP000811282"/>
    </source>
</evidence>
<sequence length="329" mass="36668">MLIIKTAENSYPSSVEALNELYQFIAVIKNEKMANDAYGLLSAAKNICHQGENLLEAARLAKIDLASHENYIKENKFSARHLRKLKNVAEDLRNDVIKEAWNAYQSFRVCYTIAKSEKKIEAIIKKISKTYDQQQGVAVGVVEDELSKNSHVLGLTEKKLNKILGDMQDAISAYTQQDKAAYYQEIIAQNHPGIVVLALALKNEPRPSSSGAADGKPHHLSLIDNAAQAFIAKVVMPYEEQAKRALEQSGAEPLKKLASSASVSGTVAVGAGAVYVMSKKNRPLILLRCGSLLMKRAPTSPWRETKPQRWRKSQSWIRQRMRLLQAVRN</sequence>
<name>A0ABS5Y8M1_9GAMM</name>
<accession>A0ABS5Y8M1</accession>
<dbReference type="Proteomes" id="UP000811282">
    <property type="component" value="Unassembled WGS sequence"/>
</dbReference>
<dbReference type="RefSeq" id="WP_215668435.1">
    <property type="nucleotide sequence ID" value="NZ_JAFJYC010000001.1"/>
</dbReference>
<protein>
    <submittedName>
        <fullName evidence="1">Uncharacterized protein</fullName>
    </submittedName>
</protein>
<dbReference type="EMBL" id="JAFJYC010000001">
    <property type="protein sequence ID" value="MBT9431287.1"/>
    <property type="molecule type" value="Genomic_DNA"/>
</dbReference>